<keyword evidence="2" id="KW-1185">Reference proteome</keyword>
<sequence length="91" mass="9923">MARERAFIISGHQWIPGDTHSLEVVGADSVGLAQVGERSLFTDHPGSALTLTPGTDHFHRVLLRSDTQDSARPTPYRLTPLTLCFSVVTLP</sequence>
<dbReference type="AlphaFoldDB" id="D8P8X2"/>
<proteinExistence type="predicted"/>
<dbReference type="STRING" id="330214.NIDE4292"/>
<dbReference type="EMBL" id="FP929003">
    <property type="protein sequence ID" value="CBK43954.1"/>
    <property type="molecule type" value="Genomic_DNA"/>
</dbReference>
<dbReference type="HOGENOM" id="CLU_2421516_0_0_0"/>
<evidence type="ECO:0000313" key="1">
    <source>
        <dbReference type="EMBL" id="CBK43954.1"/>
    </source>
</evidence>
<dbReference type="KEGG" id="nde:NIDE4292"/>
<organism evidence="1 2">
    <name type="scientific">Nitrospira defluvii</name>
    <dbReference type="NCBI Taxonomy" id="330214"/>
    <lineage>
        <taxon>Bacteria</taxon>
        <taxon>Pseudomonadati</taxon>
        <taxon>Nitrospirota</taxon>
        <taxon>Nitrospiria</taxon>
        <taxon>Nitrospirales</taxon>
        <taxon>Nitrospiraceae</taxon>
        <taxon>Nitrospira</taxon>
    </lineage>
</organism>
<gene>
    <name evidence="1" type="ORF">NIDE4292</name>
</gene>
<accession>D8P8X2</accession>
<name>D8P8X2_9BACT</name>
<dbReference type="Proteomes" id="UP000001660">
    <property type="component" value="Chromosome"/>
</dbReference>
<evidence type="ECO:0000313" key="2">
    <source>
        <dbReference type="Proteomes" id="UP000001660"/>
    </source>
</evidence>
<reference evidence="1 2" key="1">
    <citation type="journal article" date="2010" name="Proc. Natl. Acad. Sci. U.S.A.">
        <title>A Nitrospira metagenome illuminates the physiology and evolution of globally important nitrite-oxidizing bacteria.</title>
        <authorList>
            <person name="Lucker S."/>
            <person name="Wagner M."/>
            <person name="Maixner F."/>
            <person name="Pelletier E."/>
            <person name="Koch H."/>
            <person name="Vacherie B."/>
            <person name="Rattei T."/>
            <person name="Sinninghe Damste J."/>
            <person name="Spieck E."/>
            <person name="Le Paslier D."/>
            <person name="Daims H."/>
        </authorList>
    </citation>
    <scope>NUCLEOTIDE SEQUENCE [LARGE SCALE GENOMIC DNA]</scope>
</reference>
<protein>
    <submittedName>
        <fullName evidence="1">Uncharacterized protein</fullName>
    </submittedName>
</protein>